<evidence type="ECO:0000256" key="3">
    <source>
        <dbReference type="ARBA" id="ARBA00022829"/>
    </source>
</evidence>
<dbReference type="PANTHER" id="PTHR33375">
    <property type="entry name" value="CHROMOSOME-PARTITIONING PROTEIN PARB-RELATED"/>
    <property type="match status" value="1"/>
</dbReference>
<evidence type="ECO:0000259" key="6">
    <source>
        <dbReference type="SMART" id="SM00470"/>
    </source>
</evidence>
<comment type="similarity">
    <text evidence="1">Belongs to the ParB family.</text>
</comment>
<dbReference type="EMBL" id="QWDR01000001">
    <property type="protein sequence ID" value="RJY34188.1"/>
    <property type="molecule type" value="Genomic_DNA"/>
</dbReference>
<evidence type="ECO:0000256" key="5">
    <source>
        <dbReference type="ARBA" id="ARBA00025472"/>
    </source>
</evidence>
<accession>A0A3A6UG40</accession>
<dbReference type="GO" id="GO:0005694">
    <property type="term" value="C:chromosome"/>
    <property type="evidence" value="ECO:0007669"/>
    <property type="project" value="TreeGrafter"/>
</dbReference>
<dbReference type="NCBIfam" id="TIGR00180">
    <property type="entry name" value="parB_part"/>
    <property type="match status" value="1"/>
</dbReference>
<dbReference type="AlphaFoldDB" id="A0A3A6UG40"/>
<dbReference type="InterPro" id="IPR050336">
    <property type="entry name" value="Chromosome_partition/occlusion"/>
</dbReference>
<sequence>MTVKRSSLGRNLSALLSQSSSSLLANEQPQTEQQLKLAVTCLQPGKYQPRGGMEEAPLNELAQSIKKQGVLQPLLVRELDNGKYEIIAGERRWRASQLAGLTEVPVILKQVDDETAMAMALVENLQREDLNAMDQARAMYRLTNEFALTHQQVADLLCKSRTAVSNFLRLLSLSTPVKKLLENGDIDMGHARALLALDEEQQSQVAQLIIAKNLSVRETEQLVERVKNGKPELKTHHKDNPMFKEQLNSLAKHLQTKIKLKQGKTGKGTLVIHYENDHNLQKIIEQLLGNVPEVFLGKIYS</sequence>
<dbReference type="CDD" id="cd16393">
    <property type="entry name" value="SPO0J_N"/>
    <property type="match status" value="1"/>
</dbReference>
<dbReference type="Proteomes" id="UP000277145">
    <property type="component" value="Unassembled WGS sequence"/>
</dbReference>
<dbReference type="GO" id="GO:0045881">
    <property type="term" value="P:positive regulation of sporulation resulting in formation of a cellular spore"/>
    <property type="evidence" value="ECO:0007669"/>
    <property type="project" value="TreeGrafter"/>
</dbReference>
<gene>
    <name evidence="7" type="ORF">D1H98_05190</name>
</gene>
<name>A0A3A6UG40_LEGPN</name>
<dbReference type="GO" id="GO:0007059">
    <property type="term" value="P:chromosome segregation"/>
    <property type="evidence" value="ECO:0007669"/>
    <property type="project" value="UniProtKB-KW"/>
</dbReference>
<keyword evidence="4" id="KW-0238">DNA-binding</keyword>
<dbReference type="PANTHER" id="PTHR33375:SF1">
    <property type="entry name" value="CHROMOSOME-PARTITIONING PROTEIN PARB-RELATED"/>
    <property type="match status" value="1"/>
</dbReference>
<dbReference type="InterPro" id="IPR057240">
    <property type="entry name" value="ParB_dimer_C"/>
</dbReference>
<dbReference type="Gene3D" id="1.10.10.2830">
    <property type="match status" value="1"/>
</dbReference>
<dbReference type="InterPro" id="IPR003115">
    <property type="entry name" value="ParB_N"/>
</dbReference>
<dbReference type="SUPFAM" id="SSF109709">
    <property type="entry name" value="KorB DNA-binding domain-like"/>
    <property type="match status" value="1"/>
</dbReference>
<dbReference type="GO" id="GO:0003677">
    <property type="term" value="F:DNA binding"/>
    <property type="evidence" value="ECO:0007669"/>
    <property type="project" value="UniProtKB-KW"/>
</dbReference>
<protein>
    <recommendedName>
        <fullName evidence="2">Probable chromosome-partitioning protein ParB</fullName>
    </recommendedName>
</protein>
<dbReference type="RefSeq" id="WP_015961885.1">
    <property type="nucleotide sequence ID" value="NZ_CP021281.1"/>
</dbReference>
<evidence type="ECO:0000313" key="7">
    <source>
        <dbReference type="EMBL" id="RJY34188.1"/>
    </source>
</evidence>
<dbReference type="Gene3D" id="3.90.1530.30">
    <property type="match status" value="1"/>
</dbReference>
<comment type="caution">
    <text evidence="7">The sequence shown here is derived from an EMBL/GenBank/DDBJ whole genome shotgun (WGS) entry which is preliminary data.</text>
</comment>
<evidence type="ECO:0000256" key="4">
    <source>
        <dbReference type="ARBA" id="ARBA00023125"/>
    </source>
</evidence>
<feature type="domain" description="ParB-like N-terminal" evidence="6">
    <location>
        <begin position="35"/>
        <end position="125"/>
    </location>
</feature>
<keyword evidence="3" id="KW-0159">Chromosome partition</keyword>
<dbReference type="SMART" id="SM00470">
    <property type="entry name" value="ParB"/>
    <property type="match status" value="1"/>
</dbReference>
<dbReference type="InterPro" id="IPR036086">
    <property type="entry name" value="ParB/Sulfiredoxin_sf"/>
</dbReference>
<dbReference type="Pfam" id="PF17762">
    <property type="entry name" value="HTH_ParB"/>
    <property type="match status" value="1"/>
</dbReference>
<reference evidence="7 8" key="1">
    <citation type="submission" date="2018-08" db="EMBL/GenBank/DDBJ databases">
        <title>Genome Sequences of Legionella pneumophila subsp. pneumophila Isolates, Recovered from a Drinking Water System in a Large Builging.</title>
        <authorList>
            <person name="Gomez-Alvarez V."/>
            <person name="Boczek L."/>
            <person name="King D."/>
            <person name="Pemberton A."/>
            <person name="Pfaller S."/>
            <person name="Rodgers M."/>
            <person name="Santodomingo J."/>
            <person name="Revetta R."/>
        </authorList>
    </citation>
    <scope>NUCLEOTIDE SEQUENCE [LARGE SCALE GENOMIC DNA]</scope>
    <source>
        <strain evidence="7 8">L01C.1</strain>
    </source>
</reference>
<organism evidence="7 8">
    <name type="scientific">Legionella pneumophila subsp. pneumophila</name>
    <dbReference type="NCBI Taxonomy" id="91891"/>
    <lineage>
        <taxon>Bacteria</taxon>
        <taxon>Pseudomonadati</taxon>
        <taxon>Pseudomonadota</taxon>
        <taxon>Gammaproteobacteria</taxon>
        <taxon>Legionellales</taxon>
        <taxon>Legionellaceae</taxon>
        <taxon>Legionella</taxon>
    </lineage>
</organism>
<evidence type="ECO:0000256" key="2">
    <source>
        <dbReference type="ARBA" id="ARBA00022372"/>
    </source>
</evidence>
<dbReference type="InterPro" id="IPR004437">
    <property type="entry name" value="ParB/RepB/Spo0J"/>
</dbReference>
<evidence type="ECO:0000313" key="8">
    <source>
        <dbReference type="Proteomes" id="UP000277145"/>
    </source>
</evidence>
<dbReference type="Pfam" id="PF23552">
    <property type="entry name" value="ParB_C"/>
    <property type="match status" value="1"/>
</dbReference>
<dbReference type="FunFam" id="3.90.1530.30:FF:000001">
    <property type="entry name" value="Chromosome partitioning protein ParB"/>
    <property type="match status" value="1"/>
</dbReference>
<evidence type="ECO:0000256" key="1">
    <source>
        <dbReference type="ARBA" id="ARBA00006295"/>
    </source>
</evidence>
<dbReference type="InterPro" id="IPR041468">
    <property type="entry name" value="HTH_ParB/Spo0J"/>
</dbReference>
<dbReference type="SUPFAM" id="SSF110849">
    <property type="entry name" value="ParB/Sulfiredoxin"/>
    <property type="match status" value="1"/>
</dbReference>
<proteinExistence type="inferred from homology"/>
<dbReference type="FunFam" id="1.10.10.2830:FF:000001">
    <property type="entry name" value="Chromosome partitioning protein ParB"/>
    <property type="match status" value="1"/>
</dbReference>
<dbReference type="Pfam" id="PF02195">
    <property type="entry name" value="ParB_N"/>
    <property type="match status" value="1"/>
</dbReference>
<comment type="function">
    <text evidence="5">Involved in chromosome partition. Localize to both poles of the predivisional cell following completion of DNA replication. Binds to the DNA origin of replication.</text>
</comment>